<dbReference type="AlphaFoldDB" id="A0A835EWI7"/>
<organism evidence="6 7">
    <name type="scientific">Digitaria exilis</name>
    <dbReference type="NCBI Taxonomy" id="1010633"/>
    <lineage>
        <taxon>Eukaryota</taxon>
        <taxon>Viridiplantae</taxon>
        <taxon>Streptophyta</taxon>
        <taxon>Embryophyta</taxon>
        <taxon>Tracheophyta</taxon>
        <taxon>Spermatophyta</taxon>
        <taxon>Magnoliopsida</taxon>
        <taxon>Liliopsida</taxon>
        <taxon>Poales</taxon>
        <taxon>Poaceae</taxon>
        <taxon>PACMAD clade</taxon>
        <taxon>Panicoideae</taxon>
        <taxon>Panicodae</taxon>
        <taxon>Paniceae</taxon>
        <taxon>Anthephorinae</taxon>
        <taxon>Digitaria</taxon>
    </lineage>
</organism>
<comment type="pathway">
    <text evidence="1">Protein modification; protein ubiquitination.</text>
</comment>
<evidence type="ECO:0000256" key="1">
    <source>
        <dbReference type="ARBA" id="ARBA00004906"/>
    </source>
</evidence>
<dbReference type="SUPFAM" id="SSF54695">
    <property type="entry name" value="POZ domain"/>
    <property type="match status" value="1"/>
</dbReference>
<proteinExistence type="inferred from homology"/>
<comment type="caution">
    <text evidence="6">The sequence shown here is derived from an EMBL/GenBank/DDBJ whole genome shotgun (WGS) entry which is preliminary data.</text>
</comment>
<feature type="compositionally biased region" description="Basic and acidic residues" evidence="4">
    <location>
        <begin position="395"/>
        <end position="406"/>
    </location>
</feature>
<feature type="region of interest" description="Disordered" evidence="4">
    <location>
        <begin position="383"/>
        <end position="410"/>
    </location>
</feature>
<dbReference type="Proteomes" id="UP000636709">
    <property type="component" value="Unassembled WGS sequence"/>
</dbReference>
<dbReference type="InterPro" id="IPR043454">
    <property type="entry name" value="NPH3/RPT2-like"/>
</dbReference>
<evidence type="ECO:0000259" key="5">
    <source>
        <dbReference type="PROSITE" id="PS51649"/>
    </source>
</evidence>
<dbReference type="PROSITE" id="PS51649">
    <property type="entry name" value="NPH3"/>
    <property type="match status" value="1"/>
</dbReference>
<reference evidence="6" key="1">
    <citation type="submission" date="2020-07" db="EMBL/GenBank/DDBJ databases">
        <title>Genome sequence and genetic diversity analysis of an under-domesticated orphan crop, white fonio (Digitaria exilis).</title>
        <authorList>
            <person name="Bennetzen J.L."/>
            <person name="Chen S."/>
            <person name="Ma X."/>
            <person name="Wang X."/>
            <person name="Yssel A.E.J."/>
            <person name="Chaluvadi S.R."/>
            <person name="Johnson M."/>
            <person name="Gangashetty P."/>
            <person name="Hamidou F."/>
            <person name="Sanogo M.D."/>
            <person name="Zwaenepoel A."/>
            <person name="Wallace J."/>
            <person name="Van De Peer Y."/>
            <person name="Van Deynze A."/>
        </authorList>
    </citation>
    <scope>NUCLEOTIDE SEQUENCE</scope>
    <source>
        <tissue evidence="6">Leaves</tissue>
    </source>
</reference>
<dbReference type="OrthoDB" id="624345at2759"/>
<evidence type="ECO:0000313" key="7">
    <source>
        <dbReference type="Proteomes" id="UP000636709"/>
    </source>
</evidence>
<keyword evidence="7" id="KW-1185">Reference proteome</keyword>
<dbReference type="InterPro" id="IPR027356">
    <property type="entry name" value="NPH3_dom"/>
</dbReference>
<evidence type="ECO:0000256" key="4">
    <source>
        <dbReference type="SAM" id="MobiDB-lite"/>
    </source>
</evidence>
<dbReference type="PANTHER" id="PTHR32370">
    <property type="entry name" value="OS12G0117600 PROTEIN"/>
    <property type="match status" value="1"/>
</dbReference>
<protein>
    <recommendedName>
        <fullName evidence="5">NPH3 domain-containing protein</fullName>
    </recommendedName>
</protein>
<dbReference type="Pfam" id="PF03000">
    <property type="entry name" value="NPH3"/>
    <property type="match status" value="1"/>
</dbReference>
<name>A0A835EWI7_9POAL</name>
<keyword evidence="2" id="KW-0833">Ubl conjugation pathway</keyword>
<feature type="domain" description="NPH3" evidence="5">
    <location>
        <begin position="207"/>
        <end position="522"/>
    </location>
</feature>
<dbReference type="UniPathway" id="UPA00143"/>
<comment type="similarity">
    <text evidence="3">Belongs to the NPH3 family.</text>
</comment>
<dbReference type="EMBL" id="JACEFO010001734">
    <property type="protein sequence ID" value="KAF8715081.1"/>
    <property type="molecule type" value="Genomic_DNA"/>
</dbReference>
<dbReference type="GO" id="GO:0016567">
    <property type="term" value="P:protein ubiquitination"/>
    <property type="evidence" value="ECO:0007669"/>
    <property type="project" value="UniProtKB-UniPathway"/>
</dbReference>
<dbReference type="InterPro" id="IPR011333">
    <property type="entry name" value="SKP1/BTB/POZ_sf"/>
</dbReference>
<accession>A0A835EWI7</accession>
<evidence type="ECO:0000313" key="6">
    <source>
        <dbReference type="EMBL" id="KAF8715081.1"/>
    </source>
</evidence>
<evidence type="ECO:0000256" key="3">
    <source>
        <dbReference type="PROSITE-ProRule" id="PRU00982"/>
    </source>
</evidence>
<sequence length="667" mass="71453">MKLGARLDTFFTSGPVRSVYTEVATDLDVLVDHCLFRLHKILCSDLKFVYIFRSAARRRRSRQFPLLSKCQLLQTLCAESDAVELAGFPGGAEAFEACAKFCYGIAITVGAHNLVPLRCAAARLGMTEAADNLAGKLDAFMASCLLRRWRDALAVLRSTARHAASCDELGVTSRCVEAVAILATAAGTTNASASAAGCSTTSSSSPAWWARDVSELGVDLFFRVMVAIKAAGTVKGRAIGDTLKVYARRWLPPNVGCLVDVEQTGRSSSSSPGIAGEEVVVAAASHRILVEKMVSLLPSERNAVSCSFLLKLLKAANVLRASSATKAELTRRAAQQLEDASVSDLLIPSPCETLYDVDAVMAILEELALRQAAAVAEGMSVASPAHARRGHRRSRSAESSEFEGARRSTSAAAASHGEMVRIGRLVDGFLMEVAKDPNLPLDKLIAIAEAVPDCARPVHDDLYRAVDTYLRVRPEMDKGSRKKLCRVLNCRKLSETASMHAAQNELLPLRVVVQVLFFENARAAAVSGHLPSGNRVAGVAGGVKALLAKAAATRSREADDGEEAINKGEQRLRGLAAGELGKGDGDGWSVEGLKRAASRVSTLRMKLEEDDEDDADDGAFVHRARPGLVRSASSRVRALCAIPAGKPKRMLRRLWPSSRSVAESDRH</sequence>
<evidence type="ECO:0000256" key="2">
    <source>
        <dbReference type="ARBA" id="ARBA00022786"/>
    </source>
</evidence>
<gene>
    <name evidence="6" type="ORF">HU200_027633</name>
</gene>